<evidence type="ECO:0000313" key="2">
    <source>
        <dbReference type="Proteomes" id="UP000321083"/>
    </source>
</evidence>
<dbReference type="EMBL" id="SRHE01000312">
    <property type="protein sequence ID" value="TWW09316.1"/>
    <property type="molecule type" value="Genomic_DNA"/>
</dbReference>
<protein>
    <submittedName>
        <fullName evidence="1">Uncharacterized protein</fullName>
    </submittedName>
</protein>
<reference evidence="1 2" key="1">
    <citation type="submission" date="2019-08" db="EMBL/GenBank/DDBJ databases">
        <title>100 year-old enigma solved: identification of Planctomyces bekefii, the type genus and species of the phylum Planctomycetes.</title>
        <authorList>
            <person name="Svetlana D.N."/>
            <person name="Overmann J."/>
        </authorList>
    </citation>
    <scope>NUCLEOTIDE SEQUENCE [LARGE SCALE GENOMIC DNA]</scope>
    <source>
        <strain evidence="1">Phe10_nw2017</strain>
    </source>
</reference>
<reference evidence="1 2" key="2">
    <citation type="submission" date="2019-08" db="EMBL/GenBank/DDBJ databases">
        <authorList>
            <person name="Henke P."/>
        </authorList>
    </citation>
    <scope>NUCLEOTIDE SEQUENCE [LARGE SCALE GENOMIC DNA]</scope>
    <source>
        <strain evidence="1">Phe10_nw2017</strain>
    </source>
</reference>
<organism evidence="1 2">
    <name type="scientific">Planctomyces bekefii</name>
    <dbReference type="NCBI Taxonomy" id="1653850"/>
    <lineage>
        <taxon>Bacteria</taxon>
        <taxon>Pseudomonadati</taxon>
        <taxon>Planctomycetota</taxon>
        <taxon>Planctomycetia</taxon>
        <taxon>Planctomycetales</taxon>
        <taxon>Planctomycetaceae</taxon>
        <taxon>Planctomyces</taxon>
    </lineage>
</organism>
<gene>
    <name evidence="1" type="ORF">E3A20_15540</name>
</gene>
<keyword evidence="2" id="KW-1185">Reference proteome</keyword>
<sequence length="304" mass="33800">MATNISSPNNSFVNFNVDQYGQSCVPDLTVCLPVSAISDVNFQVIATGDAGDLNNLESSIGGIGYVVAVCKTCEANALDVCNYIARLTFKMGNSEIERIGFIEEFSGSDAFDDLNDEECFYLCLYKVTWTLGNAMPSLCGSTPGLTITYVSCSNCFIKQEDTCKTSLIKYRSNEDSMGFRYGGANLANVYNIIRLPMYLKQPQYSSTRNVYRKSDGTLVKLSAIMTEVWIADTDYLTKDIHKKLAIALEHDSVHIVSEDSDFDGFVMFEDSYDINYQDFLDYPTARAKFKLKTTPLDLTNSNCS</sequence>
<proteinExistence type="predicted"/>
<dbReference type="Proteomes" id="UP000321083">
    <property type="component" value="Unassembled WGS sequence"/>
</dbReference>
<evidence type="ECO:0000313" key="1">
    <source>
        <dbReference type="EMBL" id="TWW09316.1"/>
    </source>
</evidence>
<name>A0A5C6M3Q2_9PLAN</name>
<dbReference type="AlphaFoldDB" id="A0A5C6M3Q2"/>
<accession>A0A5C6M3Q2</accession>
<comment type="caution">
    <text evidence="1">The sequence shown here is derived from an EMBL/GenBank/DDBJ whole genome shotgun (WGS) entry which is preliminary data.</text>
</comment>